<organism evidence="1 2">
    <name type="scientific">Trichonephila inaurata madagascariensis</name>
    <dbReference type="NCBI Taxonomy" id="2747483"/>
    <lineage>
        <taxon>Eukaryota</taxon>
        <taxon>Metazoa</taxon>
        <taxon>Ecdysozoa</taxon>
        <taxon>Arthropoda</taxon>
        <taxon>Chelicerata</taxon>
        <taxon>Arachnida</taxon>
        <taxon>Araneae</taxon>
        <taxon>Araneomorphae</taxon>
        <taxon>Entelegynae</taxon>
        <taxon>Araneoidea</taxon>
        <taxon>Nephilidae</taxon>
        <taxon>Trichonephila</taxon>
        <taxon>Trichonephila inaurata</taxon>
    </lineage>
</organism>
<accession>A0A8X6WTS8</accession>
<keyword evidence="2" id="KW-1185">Reference proteome</keyword>
<dbReference type="EMBL" id="BMAV01002330">
    <property type="protein sequence ID" value="GFY41169.1"/>
    <property type="molecule type" value="Genomic_DNA"/>
</dbReference>
<reference evidence="1" key="1">
    <citation type="submission" date="2020-08" db="EMBL/GenBank/DDBJ databases">
        <title>Multicomponent nature underlies the extraordinary mechanical properties of spider dragline silk.</title>
        <authorList>
            <person name="Kono N."/>
            <person name="Nakamura H."/>
            <person name="Mori M."/>
            <person name="Yoshida Y."/>
            <person name="Ohtoshi R."/>
            <person name="Malay A.D."/>
            <person name="Moran D.A.P."/>
            <person name="Tomita M."/>
            <person name="Numata K."/>
            <person name="Arakawa K."/>
        </authorList>
    </citation>
    <scope>NUCLEOTIDE SEQUENCE</scope>
</reference>
<evidence type="ECO:0000313" key="1">
    <source>
        <dbReference type="EMBL" id="GFY41169.1"/>
    </source>
</evidence>
<dbReference type="Proteomes" id="UP000886998">
    <property type="component" value="Unassembled WGS sequence"/>
</dbReference>
<proteinExistence type="predicted"/>
<comment type="caution">
    <text evidence="1">The sequence shown here is derived from an EMBL/GenBank/DDBJ whole genome shotgun (WGS) entry which is preliminary data.</text>
</comment>
<protein>
    <submittedName>
        <fullName evidence="1">Uncharacterized protein</fullName>
    </submittedName>
</protein>
<dbReference type="AlphaFoldDB" id="A0A8X6WTS8"/>
<name>A0A8X6WTS8_9ARAC</name>
<sequence>MAAWKPLCSDGLLVHCRIQRFVIGARNSNDTFTVSNNLYDFLLATLFLRSRFTIRGRPQRAKRFEIRQRGVKDLVGPLTV</sequence>
<gene>
    <name evidence="1" type="ORF">TNIN_297261</name>
</gene>
<evidence type="ECO:0000313" key="2">
    <source>
        <dbReference type="Proteomes" id="UP000886998"/>
    </source>
</evidence>